<dbReference type="EMBL" id="JACHIA010000006">
    <property type="protein sequence ID" value="MBB6071059.1"/>
    <property type="molecule type" value="Genomic_DNA"/>
</dbReference>
<comment type="caution">
    <text evidence="1">The sequence shown here is derived from an EMBL/GenBank/DDBJ whole genome shotgun (WGS) entry which is preliminary data.</text>
</comment>
<organism evidence="1 2">
    <name type="scientific">Longimicrobium terrae</name>
    <dbReference type="NCBI Taxonomy" id="1639882"/>
    <lineage>
        <taxon>Bacteria</taxon>
        <taxon>Pseudomonadati</taxon>
        <taxon>Gemmatimonadota</taxon>
        <taxon>Longimicrobiia</taxon>
        <taxon>Longimicrobiales</taxon>
        <taxon>Longimicrobiaceae</taxon>
        <taxon>Longimicrobium</taxon>
    </lineage>
</organism>
<dbReference type="AlphaFoldDB" id="A0A841GZF3"/>
<keyword evidence="2" id="KW-1185">Reference proteome</keyword>
<dbReference type="RefSeq" id="WP_170033569.1">
    <property type="nucleotide sequence ID" value="NZ_JABDTL010000001.1"/>
</dbReference>
<sequence>MKKLKLDDIKVSTFGTTQRAAGPIGTVAAHDALLPSGSPSCPDITCEGITCALIIC</sequence>
<accession>A0A841GZF3</accession>
<evidence type="ECO:0000313" key="2">
    <source>
        <dbReference type="Proteomes" id="UP000582837"/>
    </source>
</evidence>
<proteinExistence type="predicted"/>
<evidence type="ECO:0000313" key="1">
    <source>
        <dbReference type="EMBL" id="MBB6071059.1"/>
    </source>
</evidence>
<reference evidence="1 2" key="1">
    <citation type="submission" date="2020-08" db="EMBL/GenBank/DDBJ databases">
        <title>Genomic Encyclopedia of Type Strains, Phase IV (KMG-IV): sequencing the most valuable type-strain genomes for metagenomic binning, comparative biology and taxonomic classification.</title>
        <authorList>
            <person name="Goeker M."/>
        </authorList>
    </citation>
    <scope>NUCLEOTIDE SEQUENCE [LARGE SCALE GENOMIC DNA]</scope>
    <source>
        <strain evidence="1 2">DSM 29007</strain>
    </source>
</reference>
<gene>
    <name evidence="1" type="ORF">HNQ61_002681</name>
</gene>
<name>A0A841GZF3_9BACT</name>
<dbReference type="Proteomes" id="UP000582837">
    <property type="component" value="Unassembled WGS sequence"/>
</dbReference>
<protein>
    <submittedName>
        <fullName evidence="1">Uncharacterized protein</fullName>
    </submittedName>
</protein>